<gene>
    <name evidence="3" type="ORF">MJG50_17905</name>
</gene>
<evidence type="ECO:0000313" key="3">
    <source>
        <dbReference type="EMBL" id="MCH1627212.1"/>
    </source>
</evidence>
<comment type="caution">
    <text evidence="3">The sequence shown here is derived from an EMBL/GenBank/DDBJ whole genome shotgun (WGS) entry which is preliminary data.</text>
</comment>
<dbReference type="EMBL" id="JAKTTI010000036">
    <property type="protein sequence ID" value="MCH1627212.1"/>
    <property type="molecule type" value="Genomic_DNA"/>
</dbReference>
<reference evidence="3" key="1">
    <citation type="submission" date="2022-02" db="EMBL/GenBank/DDBJ databases">
        <title>Fredinandcohnia quinoae sp. nov. isolated from Chenopodium quinoa seeds.</title>
        <authorList>
            <person name="Saati-Santamaria Z."/>
            <person name="Flores-Felix J.D."/>
            <person name="Igual J.M."/>
            <person name="Velazquez E."/>
            <person name="Garcia-Fraile P."/>
            <person name="Martinez-Molina E."/>
        </authorList>
    </citation>
    <scope>NUCLEOTIDE SEQUENCE</scope>
    <source>
        <strain evidence="3">SECRCQ15</strain>
    </source>
</reference>
<accession>A0AAW5E2S4</accession>
<feature type="domain" description="Transposon Tn7 transposition protein TnsD C-terminal" evidence="2">
    <location>
        <begin position="216"/>
        <end position="559"/>
    </location>
</feature>
<dbReference type="Pfam" id="PF06527">
    <property type="entry name" value="TniQ"/>
    <property type="match status" value="1"/>
</dbReference>
<sequence length="614" mass="71319">MSLTFFPSPYPDEILYSVCARFHKRSGNVHEKATLQDLFSNRSLTTSVFLPSGISAMVANMPLFSQYSEDQLVFKNTLYPYYSAFLPTKQADKVQQSMLGNDGKDIYVRSGINASGIPQNRFIRFCPSCFQKEEKEYGEPYFHRSHQLSGIHCCLEHFTPLFNSTILASGGSKHRFEFASKDNCVVSGDTNALGNLSVAIKEKYIHHVKQLTPYLKELLNSRFENKELNWFEKKYKQALIAKGLAYYSGRVRQVDWRSYFQTRYDQSVLDLFYSSLSGGNDWLSMIVQKHRKSFHPLRHILIMNALDISLGELFDEGLSLPFGYSPWYCLNPVCEYYKQAVIKKMDLSLCEKTKNPIGTFMCPHCQFTYTRRGPDKEKQDRFRKTRVKSYGQVWESKLKELAKLGLSLRELSRRMGADPNTVKRFLISLNMKTVKVDNSESILSPEQQKWLDLMKEFPGKTSKQLRVGNKALYMRLYRANSEWLKLNSPKPVKRSNNERIDWNERDEKILSKISEAVESLLNPDQKPVRVTLSKVGTMIEEKALLEKKLYKLPKTKEYLDKQLETVEAFRRRRLTYVIDEMVNHGDELITWVILRKAGLPVNSYWKSIVEGIIY</sequence>
<feature type="domain" description="TniQ" evidence="1">
    <location>
        <begin position="5"/>
        <end position="161"/>
    </location>
</feature>
<evidence type="ECO:0000313" key="4">
    <source>
        <dbReference type="Proteomes" id="UP001431131"/>
    </source>
</evidence>
<dbReference type="InterPro" id="IPR032750">
    <property type="entry name" value="TnsD_C"/>
</dbReference>
<evidence type="ECO:0000259" key="1">
    <source>
        <dbReference type="Pfam" id="PF06527"/>
    </source>
</evidence>
<evidence type="ECO:0000259" key="2">
    <source>
        <dbReference type="Pfam" id="PF15978"/>
    </source>
</evidence>
<dbReference type="Proteomes" id="UP001431131">
    <property type="component" value="Unassembled WGS sequence"/>
</dbReference>
<keyword evidence="4" id="KW-1185">Reference proteome</keyword>
<name>A0AAW5E2S4_9BACI</name>
<dbReference type="Pfam" id="PF15978">
    <property type="entry name" value="TnsD"/>
    <property type="match status" value="1"/>
</dbReference>
<dbReference type="RefSeq" id="WP_240257133.1">
    <property type="nucleotide sequence ID" value="NZ_JAKTTI010000036.1"/>
</dbReference>
<protein>
    <submittedName>
        <fullName evidence="3">TnsD family transposase</fullName>
    </submittedName>
</protein>
<dbReference type="InterPro" id="IPR009492">
    <property type="entry name" value="TniQ"/>
</dbReference>
<organism evidence="3 4">
    <name type="scientific">Fredinandcohnia quinoae</name>
    <dbReference type="NCBI Taxonomy" id="2918902"/>
    <lineage>
        <taxon>Bacteria</taxon>
        <taxon>Bacillati</taxon>
        <taxon>Bacillota</taxon>
        <taxon>Bacilli</taxon>
        <taxon>Bacillales</taxon>
        <taxon>Bacillaceae</taxon>
        <taxon>Fredinandcohnia</taxon>
    </lineage>
</organism>
<dbReference type="AlphaFoldDB" id="A0AAW5E2S4"/>
<proteinExistence type="predicted"/>